<keyword evidence="2" id="KW-0132">Cell division</keyword>
<dbReference type="AlphaFoldDB" id="A0A1W2TPE2"/>
<accession>A0A1W2TPE2</accession>
<dbReference type="SMART" id="SM01013">
    <property type="entry name" value="APC2"/>
    <property type="match status" value="1"/>
</dbReference>
<keyword evidence="10" id="KW-1185">Reference proteome</keyword>
<evidence type="ECO:0000256" key="7">
    <source>
        <dbReference type="SAM" id="MobiDB-lite"/>
    </source>
</evidence>
<evidence type="ECO:0000256" key="5">
    <source>
        <dbReference type="ARBA" id="ARBA00023306"/>
    </source>
</evidence>
<dbReference type="Pfam" id="PF26557">
    <property type="entry name" value="Cullin_AB"/>
    <property type="match status" value="1"/>
</dbReference>
<dbReference type="Gene3D" id="3.30.230.130">
    <property type="entry name" value="Cullin, Chain C, Domain 2"/>
    <property type="match status" value="1"/>
</dbReference>
<dbReference type="SMART" id="SM00182">
    <property type="entry name" value="CULLIN"/>
    <property type="match status" value="1"/>
</dbReference>
<dbReference type="InterPro" id="IPR014786">
    <property type="entry name" value="ANAPC2_C"/>
</dbReference>
<dbReference type="InterPro" id="IPR057975">
    <property type="entry name" value="TPR_ANAPC2"/>
</dbReference>
<organism evidence="9">
    <name type="scientific">Rosellinia necatrix</name>
    <name type="common">White root-rot fungus</name>
    <dbReference type="NCBI Taxonomy" id="77044"/>
    <lineage>
        <taxon>Eukaryota</taxon>
        <taxon>Fungi</taxon>
        <taxon>Dikarya</taxon>
        <taxon>Ascomycota</taxon>
        <taxon>Pezizomycotina</taxon>
        <taxon>Sordariomycetes</taxon>
        <taxon>Xylariomycetidae</taxon>
        <taxon>Xylariales</taxon>
        <taxon>Xylariaceae</taxon>
        <taxon>Rosellinia</taxon>
    </lineage>
</organism>
<dbReference type="GO" id="GO:0006511">
    <property type="term" value="P:ubiquitin-dependent protein catabolic process"/>
    <property type="evidence" value="ECO:0007669"/>
    <property type="project" value="InterPro"/>
</dbReference>
<dbReference type="STRING" id="77044.A0A1W2TPE2"/>
<comment type="similarity">
    <text evidence="6">Belongs to the cullin family.</text>
</comment>
<dbReference type="GO" id="GO:0007091">
    <property type="term" value="P:metaphase/anaphase transition of mitotic cell cycle"/>
    <property type="evidence" value="ECO:0007669"/>
    <property type="project" value="TreeGrafter"/>
</dbReference>
<evidence type="ECO:0000259" key="8">
    <source>
        <dbReference type="PROSITE" id="PS50069"/>
    </source>
</evidence>
<dbReference type="InterPro" id="IPR059120">
    <property type="entry name" value="Cullin-like_AB"/>
</dbReference>
<dbReference type="InterPro" id="IPR036390">
    <property type="entry name" value="WH_DNA-bd_sf"/>
</dbReference>
<dbReference type="PROSITE" id="PS50069">
    <property type="entry name" value="CULLIN_2"/>
    <property type="match status" value="1"/>
</dbReference>
<dbReference type="OrthoDB" id="5581181at2759"/>
<dbReference type="InterPro" id="IPR016158">
    <property type="entry name" value="Cullin_homology"/>
</dbReference>
<feature type="region of interest" description="Disordered" evidence="7">
    <location>
        <begin position="824"/>
        <end position="849"/>
    </location>
</feature>
<dbReference type="GO" id="GO:0070979">
    <property type="term" value="P:protein K11-linked ubiquitination"/>
    <property type="evidence" value="ECO:0007669"/>
    <property type="project" value="TreeGrafter"/>
</dbReference>
<evidence type="ECO:0000256" key="1">
    <source>
        <dbReference type="ARBA" id="ARBA00016068"/>
    </source>
</evidence>
<dbReference type="SUPFAM" id="SSF46785">
    <property type="entry name" value="Winged helix' DNA-binding domain"/>
    <property type="match status" value="1"/>
</dbReference>
<dbReference type="GO" id="GO:0031625">
    <property type="term" value="F:ubiquitin protein ligase binding"/>
    <property type="evidence" value="ECO:0007669"/>
    <property type="project" value="InterPro"/>
</dbReference>
<dbReference type="Gene3D" id="1.20.1310.10">
    <property type="entry name" value="Cullin Repeats"/>
    <property type="match status" value="1"/>
</dbReference>
<dbReference type="SUPFAM" id="SSF75632">
    <property type="entry name" value="Cullin homology domain"/>
    <property type="match status" value="1"/>
</dbReference>
<keyword evidence="5" id="KW-0131">Cell cycle</keyword>
<evidence type="ECO:0000256" key="4">
    <source>
        <dbReference type="ARBA" id="ARBA00022786"/>
    </source>
</evidence>
<dbReference type="Proteomes" id="UP000054516">
    <property type="component" value="Unassembled WGS sequence"/>
</dbReference>
<dbReference type="InterPro" id="IPR044554">
    <property type="entry name" value="ANAPC2"/>
</dbReference>
<dbReference type="PANTHER" id="PTHR45957:SF1">
    <property type="entry name" value="ANAPHASE-PROMOTING COMPLEX SUBUNIT 2"/>
    <property type="match status" value="1"/>
</dbReference>
<dbReference type="GO" id="GO:0051301">
    <property type="term" value="P:cell division"/>
    <property type="evidence" value="ECO:0007669"/>
    <property type="project" value="UniProtKB-KW"/>
</dbReference>
<dbReference type="GO" id="GO:0005680">
    <property type="term" value="C:anaphase-promoting complex"/>
    <property type="evidence" value="ECO:0007669"/>
    <property type="project" value="TreeGrafter"/>
</dbReference>
<evidence type="ECO:0000256" key="3">
    <source>
        <dbReference type="ARBA" id="ARBA00022776"/>
    </source>
</evidence>
<keyword evidence="4" id="KW-0833">Ubl conjugation pathway</keyword>
<feature type="region of interest" description="Disordered" evidence="7">
    <location>
        <begin position="19"/>
        <end position="63"/>
    </location>
</feature>
<reference evidence="9" key="1">
    <citation type="submission" date="2016-03" db="EMBL/GenBank/DDBJ databases">
        <title>Draft genome sequence of Rosellinia necatrix.</title>
        <authorList>
            <person name="Kanematsu S."/>
        </authorList>
    </citation>
    <scope>NUCLEOTIDE SEQUENCE [LARGE SCALE GENOMIC DNA]</scope>
    <source>
        <strain evidence="9">W97</strain>
    </source>
</reference>
<protein>
    <recommendedName>
        <fullName evidence="1">Anaphase-promoting complex subunit 2</fullName>
    </recommendedName>
</protein>
<dbReference type="InterPro" id="IPR036317">
    <property type="entry name" value="Cullin_homology_sf"/>
</dbReference>
<feature type="compositionally biased region" description="Low complexity" evidence="7">
    <location>
        <begin position="824"/>
        <end position="834"/>
    </location>
</feature>
<evidence type="ECO:0000313" key="10">
    <source>
        <dbReference type="Proteomes" id="UP000054516"/>
    </source>
</evidence>
<evidence type="ECO:0000256" key="6">
    <source>
        <dbReference type="PROSITE-ProRule" id="PRU00330"/>
    </source>
</evidence>
<gene>
    <name evidence="9" type="ORF">SAMD00023353_4600170</name>
</gene>
<dbReference type="Pfam" id="PF25773">
    <property type="entry name" value="TPR_ANAPC2"/>
    <property type="match status" value="1"/>
</dbReference>
<keyword evidence="3" id="KW-0498">Mitosis</keyword>
<feature type="compositionally biased region" description="Polar residues" evidence="7">
    <location>
        <begin position="21"/>
        <end position="43"/>
    </location>
</feature>
<sequence length="920" mass="103418">MATVDTKWHTRRRRAVHSVFPTDSFSQPTPNSTPSARFASQGQPFGGALSREQAQQSPTPHKWAMPVPVPVPVPVPMPMSVSVSVSVPVPVPMPMPSVVGELPRSTWSTSPESTHAAHQTRLDRAWHAVTARIALPASVSAEDSFGPLPSPQDIDDGTFEDALLDVLDPASRLPLARHTEDVLAWHTQQVRQHVVSHVLPLLAVCDSYQDRTQALLGSVRTLEAAHRQYLYGLSLITRPMKSEQAELALKKFQRDLHAIVGNSMSTNLVASLRTVLGQMMKTVLGIRSTNSTVLDGKKPERHPNDVDHTREELIQLVDSLCKVGLAGERFQILFAELLDGMMIAYVQQSFAGDWGSMDQDVHMLDSVTSQQQSYQPRCILQLSDWVENHYARLAVEVTNRLGAVEVSWTDVEKWKETAIGRLATLRINELFDIVINWPNSEGGIEDLRFAVTTPQRRLQLTDAFSAALQDRLLHPGRSTLEILRTYIAMIRTFHKLDHSRVLLDRVAYSLQLYLCTREDTVRIIVSGLLSTPKDVDSEARVTKLVELVELLYDPDQYRSERQDEEWDDLTWVPPPVDAGSNYKRRKSEDVIGTLISALGSPEVFIKEFQNIIGERLLSEQISFDQEIGVLDLLKKRFGEPSLQACDVMIKDIQDSRRLDGIIHRGVLNQPAKVSQIWNIHAKILSRLYWPEVGEDNFDLPPAVATMQKTYASIFEHLKPARKLKWLNHLGHATVELELEDRTITADVRTYEAAVINAFGEENASGWTFEDLWMKLQIDEDLLTAALQLWENKDVLRKQRDGRYVVVERLSDVAESPLAGQYAAPSMSAATADASQTPPRRAKPGMSEKEKEKRGVYWQFIVGMLTNSSPAMPLNNIAMMMKMLIPDGFPWSNEELQEFLAEKLGDGELELVGGKYKLIKK</sequence>
<evidence type="ECO:0000256" key="2">
    <source>
        <dbReference type="ARBA" id="ARBA00022618"/>
    </source>
</evidence>
<dbReference type="PANTHER" id="PTHR45957">
    <property type="entry name" value="ANAPHASE-PROMOTING COMPLEX SUBUNIT 2"/>
    <property type="match status" value="1"/>
</dbReference>
<name>A0A1W2TPE2_ROSNE</name>
<dbReference type="OMA" id="VTTWQAT"/>
<proteinExistence type="inferred from homology"/>
<dbReference type="InterPro" id="IPR036388">
    <property type="entry name" value="WH-like_DNA-bd_sf"/>
</dbReference>
<evidence type="ECO:0000313" key="9">
    <source>
        <dbReference type="EMBL" id="GAP90269.1"/>
    </source>
</evidence>
<feature type="domain" description="Cullin family profile" evidence="8">
    <location>
        <begin position="543"/>
        <end position="790"/>
    </location>
</feature>
<dbReference type="Pfam" id="PF08672">
    <property type="entry name" value="ANAPC2"/>
    <property type="match status" value="1"/>
</dbReference>
<dbReference type="EMBL" id="DF977491">
    <property type="protein sequence ID" value="GAP90269.1"/>
    <property type="molecule type" value="Genomic_DNA"/>
</dbReference>
<dbReference type="Gene3D" id="1.10.10.10">
    <property type="entry name" value="Winged helix-like DNA-binding domain superfamily/Winged helix DNA-binding domain"/>
    <property type="match status" value="1"/>
</dbReference>